<accession>A0A136IWX6</accession>
<keyword evidence="3" id="KW-1185">Reference proteome</keyword>
<keyword evidence="1" id="KW-0472">Membrane</keyword>
<feature type="transmembrane region" description="Helical" evidence="1">
    <location>
        <begin position="148"/>
        <end position="170"/>
    </location>
</feature>
<feature type="transmembrane region" description="Helical" evidence="1">
    <location>
        <begin position="182"/>
        <end position="206"/>
    </location>
</feature>
<dbReference type="Pfam" id="PF10067">
    <property type="entry name" value="DUF2306"/>
    <property type="match status" value="1"/>
</dbReference>
<feature type="transmembrane region" description="Helical" evidence="1">
    <location>
        <begin position="120"/>
        <end position="142"/>
    </location>
</feature>
<protein>
    <recommendedName>
        <fullName evidence="4">Microtubule associated protein</fullName>
    </recommendedName>
</protein>
<reference evidence="3" key="1">
    <citation type="submission" date="2016-02" db="EMBL/GenBank/DDBJ databases">
        <title>Draft genome sequence of Microdochium bolleyi, a fungal endophyte of beachgrass.</title>
        <authorList>
            <consortium name="DOE Joint Genome Institute"/>
            <person name="David A.S."/>
            <person name="May G."/>
            <person name="Haridas S."/>
            <person name="Lim J."/>
            <person name="Wang M."/>
            <person name="Labutti K."/>
            <person name="Lipzen A."/>
            <person name="Barry K."/>
            <person name="Grigoriev I.V."/>
        </authorList>
    </citation>
    <scope>NUCLEOTIDE SEQUENCE [LARGE SCALE GENOMIC DNA]</scope>
    <source>
        <strain evidence="3">J235TASD1</strain>
    </source>
</reference>
<evidence type="ECO:0000256" key="1">
    <source>
        <dbReference type="SAM" id="Phobius"/>
    </source>
</evidence>
<name>A0A136IWX6_9PEZI</name>
<feature type="transmembrane region" description="Helical" evidence="1">
    <location>
        <begin position="265"/>
        <end position="292"/>
    </location>
</feature>
<keyword evidence="1" id="KW-1133">Transmembrane helix</keyword>
<feature type="transmembrane region" description="Helical" evidence="1">
    <location>
        <begin position="86"/>
        <end position="108"/>
    </location>
</feature>
<sequence length="359" mass="39760">MATTDRPPRNGFVRMARKLYQPIGFSKGYNAVLWFIFSGALFGFTLARFPSTNVYGVFCNQDAPGPNLAAPGECYHYLQPYYATGMMLHLAGVLPASLFALVQFVPVIRHKYIIIHRISGYLSILLSFMGVVGAIMIVPISFGGSLEIQAAGGFLAIIFVSSIIMGYINIKRLQIEQHRIWMLRAWFYATSIITLRIVFIIAANIISTRGPFFSSIPCGQLVFTIGRDLVQQEYPSCAPFFSGEDLSAHAAVRANMASPKHASEAAAALNVAFGMAAWIAFAIHMVGVEIYIKLTPTEHERLRQVSYERQRKAGYSNPGRAGLTIDRFGDSERWVPLNERGDTNVHSHGFFDTSELKSA</sequence>
<feature type="transmembrane region" description="Helical" evidence="1">
    <location>
        <begin position="28"/>
        <end position="47"/>
    </location>
</feature>
<dbReference type="InterPro" id="IPR018750">
    <property type="entry name" value="DUF2306_membrane"/>
</dbReference>
<keyword evidence="1" id="KW-0812">Transmembrane</keyword>
<evidence type="ECO:0000313" key="3">
    <source>
        <dbReference type="Proteomes" id="UP000070501"/>
    </source>
</evidence>
<evidence type="ECO:0000313" key="2">
    <source>
        <dbReference type="EMBL" id="KXJ89530.1"/>
    </source>
</evidence>
<dbReference type="OrthoDB" id="193478at2759"/>
<dbReference type="Proteomes" id="UP000070501">
    <property type="component" value="Unassembled WGS sequence"/>
</dbReference>
<dbReference type="EMBL" id="KQ964255">
    <property type="protein sequence ID" value="KXJ89530.1"/>
    <property type="molecule type" value="Genomic_DNA"/>
</dbReference>
<gene>
    <name evidence="2" type="ORF">Micbo1qcDRAFT_184651</name>
</gene>
<dbReference type="InParanoid" id="A0A136IWX6"/>
<organism evidence="2 3">
    <name type="scientific">Microdochium bolleyi</name>
    <dbReference type="NCBI Taxonomy" id="196109"/>
    <lineage>
        <taxon>Eukaryota</taxon>
        <taxon>Fungi</taxon>
        <taxon>Dikarya</taxon>
        <taxon>Ascomycota</taxon>
        <taxon>Pezizomycotina</taxon>
        <taxon>Sordariomycetes</taxon>
        <taxon>Xylariomycetidae</taxon>
        <taxon>Xylariales</taxon>
        <taxon>Microdochiaceae</taxon>
        <taxon>Microdochium</taxon>
    </lineage>
</organism>
<dbReference type="STRING" id="196109.A0A136IWX6"/>
<proteinExistence type="predicted"/>
<dbReference type="AlphaFoldDB" id="A0A136IWX6"/>
<evidence type="ECO:0008006" key="4">
    <source>
        <dbReference type="Google" id="ProtNLM"/>
    </source>
</evidence>